<dbReference type="GO" id="GO:0034039">
    <property type="term" value="F:8-oxo-7,8-dihydroguanine DNA N-glycosylase activity"/>
    <property type="evidence" value="ECO:0007669"/>
    <property type="project" value="TreeGrafter"/>
</dbReference>
<dbReference type="Pfam" id="PF07934">
    <property type="entry name" value="OGG_N"/>
    <property type="match status" value="1"/>
</dbReference>
<keyword evidence="6" id="KW-0234">DNA repair</keyword>
<evidence type="ECO:0000256" key="2">
    <source>
        <dbReference type="ARBA" id="ARBA00010679"/>
    </source>
</evidence>
<dbReference type="InterPro" id="IPR011257">
    <property type="entry name" value="DNA_glycosylase"/>
</dbReference>
<keyword evidence="4" id="KW-0227">DNA damage</keyword>
<organism evidence="17 18">
    <name type="scientific">Arthrobotrys musiformis</name>
    <dbReference type="NCBI Taxonomy" id="47236"/>
    <lineage>
        <taxon>Eukaryota</taxon>
        <taxon>Fungi</taxon>
        <taxon>Dikarya</taxon>
        <taxon>Ascomycota</taxon>
        <taxon>Pezizomycotina</taxon>
        <taxon>Orbiliomycetes</taxon>
        <taxon>Orbiliales</taxon>
        <taxon>Orbiliaceae</taxon>
        <taxon>Arthrobotrys</taxon>
    </lineage>
</organism>
<reference evidence="17 18" key="1">
    <citation type="submission" date="2023-08" db="EMBL/GenBank/DDBJ databases">
        <authorList>
            <person name="Palmer J.M."/>
        </authorList>
    </citation>
    <scope>NUCLEOTIDE SEQUENCE [LARGE SCALE GENOMIC DNA]</scope>
    <source>
        <strain evidence="17 18">TWF481</strain>
    </source>
</reference>
<comment type="subcellular location">
    <subcellularLocation>
        <location evidence="1">Nucleus</location>
    </subcellularLocation>
</comment>
<dbReference type="AlphaFoldDB" id="A0AAV9W6V7"/>
<dbReference type="SUPFAM" id="SSF48150">
    <property type="entry name" value="DNA-glycosylase"/>
    <property type="match status" value="1"/>
</dbReference>
<dbReference type="EC" id="4.2.99.18" evidence="3"/>
<evidence type="ECO:0000256" key="1">
    <source>
        <dbReference type="ARBA" id="ARBA00004123"/>
    </source>
</evidence>
<dbReference type="InterPro" id="IPR012904">
    <property type="entry name" value="OGG_N"/>
</dbReference>
<evidence type="ECO:0000256" key="8">
    <source>
        <dbReference type="ARBA" id="ARBA00023242"/>
    </source>
</evidence>
<dbReference type="GO" id="GO:0006289">
    <property type="term" value="P:nucleotide-excision repair"/>
    <property type="evidence" value="ECO:0007669"/>
    <property type="project" value="InterPro"/>
</dbReference>
<comment type="caution">
    <text evidence="17">The sequence shown here is derived from an EMBL/GenBank/DDBJ whole genome shotgun (WGS) entry which is preliminary data.</text>
</comment>
<dbReference type="SMART" id="SM00478">
    <property type="entry name" value="ENDO3c"/>
    <property type="match status" value="1"/>
</dbReference>
<accession>A0AAV9W6V7</accession>
<keyword evidence="18" id="KW-1185">Reference proteome</keyword>
<dbReference type="Proteomes" id="UP001370758">
    <property type="component" value="Unassembled WGS sequence"/>
</dbReference>
<feature type="chain" id="PRO_5043676252" description="N-glycosylase/DNA lyase" evidence="15">
    <location>
        <begin position="26"/>
        <end position="423"/>
    </location>
</feature>
<evidence type="ECO:0000256" key="11">
    <source>
        <dbReference type="ARBA" id="ARBA00025652"/>
    </source>
</evidence>
<dbReference type="FunFam" id="1.10.340.30:FF:000006">
    <property type="entry name" value="N-glycosylase/DNA lyase isoform X2"/>
    <property type="match status" value="1"/>
</dbReference>
<keyword evidence="5" id="KW-0378">Hydrolase</keyword>
<keyword evidence="15" id="KW-0732">Signal</keyword>
<evidence type="ECO:0000256" key="5">
    <source>
        <dbReference type="ARBA" id="ARBA00022801"/>
    </source>
</evidence>
<dbReference type="EMBL" id="JAVHJL010000006">
    <property type="protein sequence ID" value="KAK6501808.1"/>
    <property type="molecule type" value="Genomic_DNA"/>
</dbReference>
<evidence type="ECO:0000256" key="12">
    <source>
        <dbReference type="ARBA" id="ARBA00044632"/>
    </source>
</evidence>
<dbReference type="Pfam" id="PF00730">
    <property type="entry name" value="HhH-GPD"/>
    <property type="match status" value="1"/>
</dbReference>
<evidence type="ECO:0000256" key="10">
    <source>
        <dbReference type="ARBA" id="ARBA00023295"/>
    </source>
</evidence>
<dbReference type="GO" id="GO:0140078">
    <property type="term" value="F:class I DNA-(apurinic or apyrimidinic site) endonuclease activity"/>
    <property type="evidence" value="ECO:0007669"/>
    <property type="project" value="UniProtKB-EC"/>
</dbReference>
<evidence type="ECO:0000256" key="6">
    <source>
        <dbReference type="ARBA" id="ARBA00023204"/>
    </source>
</evidence>
<evidence type="ECO:0000256" key="15">
    <source>
        <dbReference type="SAM" id="SignalP"/>
    </source>
</evidence>
<sequence>MEIMAKGRATAWAQLPISLNQLCLATVLRCGQTFRWKASGPDEWSCGFSDRIISLRQSSTHLHYRATFPPLPKSQKPKPQEEEKEQKETLEIVKNYLNLSVDLASLYEKWSQKDPNFKRKAGEFGGVRMLRQEPWECLIGFICSSNNNISRIGQMVDKLCATYGTPLGTITHSFGDKREEVAYHSFPSIESLTAATVEDTLKKLGFGYRAKYIYKTACMVYHDRPVGFLETLRDERDYKEAHAELIKFTGVGPKVADCVCLMSLDKMGAVPVDTHVWQIATRDYKFGKGKHRSLTPAIYEAVGDLFRDLWGEEAGWAHSVLFTADLRAFSDRLENTKTSASKKVKVEVKEEEVKVEIKEEEEEVKTEVKEEEEEAKVDVKVEEVITVVEKRARKRGVNGEVKVKAEVVVKEEVAERRTRRRRR</sequence>
<dbReference type="InterPro" id="IPR023170">
    <property type="entry name" value="HhH_base_excis_C"/>
</dbReference>
<keyword evidence="9" id="KW-0511">Multifunctional enzyme</keyword>
<evidence type="ECO:0000256" key="4">
    <source>
        <dbReference type="ARBA" id="ARBA00022763"/>
    </source>
</evidence>
<dbReference type="PANTHER" id="PTHR10242:SF2">
    <property type="entry name" value="N-GLYCOSYLASE_DNA LYASE"/>
    <property type="match status" value="1"/>
</dbReference>
<evidence type="ECO:0000256" key="9">
    <source>
        <dbReference type="ARBA" id="ARBA00023268"/>
    </source>
</evidence>
<dbReference type="InterPro" id="IPR052054">
    <property type="entry name" value="Oxidative_DNA_repair_enzyme"/>
</dbReference>
<protein>
    <recommendedName>
        <fullName evidence="13">N-glycosylase/DNA lyase</fullName>
        <ecNumber evidence="3">4.2.99.18</ecNumber>
    </recommendedName>
</protein>
<evidence type="ECO:0000256" key="7">
    <source>
        <dbReference type="ARBA" id="ARBA00023239"/>
    </source>
</evidence>
<feature type="domain" description="HhH-GPD" evidence="16">
    <location>
        <begin position="143"/>
        <end position="326"/>
    </location>
</feature>
<proteinExistence type="inferred from homology"/>
<dbReference type="InterPro" id="IPR003265">
    <property type="entry name" value="HhH-GPD_domain"/>
</dbReference>
<evidence type="ECO:0000313" key="17">
    <source>
        <dbReference type="EMBL" id="KAK6501808.1"/>
    </source>
</evidence>
<evidence type="ECO:0000256" key="14">
    <source>
        <dbReference type="SAM" id="Coils"/>
    </source>
</evidence>
<dbReference type="CDD" id="cd00056">
    <property type="entry name" value="ENDO3c"/>
    <property type="match status" value="1"/>
</dbReference>
<dbReference type="PANTHER" id="PTHR10242">
    <property type="entry name" value="8-OXOGUANINE DNA GLYCOSYLASE"/>
    <property type="match status" value="1"/>
</dbReference>
<dbReference type="GO" id="GO:0006285">
    <property type="term" value="P:base-excision repair, AP site formation"/>
    <property type="evidence" value="ECO:0007669"/>
    <property type="project" value="UniProtKB-ARBA"/>
</dbReference>
<comment type="catalytic activity">
    <reaction evidence="12">
        <text>2'-deoxyribonucleotide-(2'-deoxyribose 5'-phosphate)-2'-deoxyribonucleotide-DNA = a 3'-end 2'-deoxyribonucleotide-(2,3-dehydro-2,3-deoxyribose 5'-phosphate)-DNA + a 5'-end 5'-phospho-2'-deoxyribonucleoside-DNA + H(+)</text>
        <dbReference type="Rhea" id="RHEA:66592"/>
        <dbReference type="Rhea" id="RHEA-COMP:13180"/>
        <dbReference type="Rhea" id="RHEA-COMP:16897"/>
        <dbReference type="Rhea" id="RHEA-COMP:17067"/>
        <dbReference type="ChEBI" id="CHEBI:15378"/>
        <dbReference type="ChEBI" id="CHEBI:136412"/>
        <dbReference type="ChEBI" id="CHEBI:157695"/>
        <dbReference type="ChEBI" id="CHEBI:167181"/>
        <dbReference type="EC" id="4.2.99.18"/>
    </reaction>
</comment>
<comment type="function">
    <text evidence="11">DNA repair enzyme that incises DNA at 8-oxoG residues. Excises 7,8-dihydro-8-oxoguanine and 2,6-diamino-4-hydroxy-5-N-methylformamidopyrimidine (FAPY) from damaged DNA. Has a beta-lyase activity that nicks DNA 3' to the lesion.</text>
</comment>
<keyword evidence="10" id="KW-0326">Glycosidase</keyword>
<keyword evidence="14" id="KW-0175">Coiled coil</keyword>
<gene>
    <name evidence="17" type="primary">OGG1</name>
    <name evidence="17" type="ORF">TWF481_009631</name>
</gene>
<dbReference type="Gene3D" id="1.10.340.30">
    <property type="entry name" value="Hypothetical protein, domain 2"/>
    <property type="match status" value="1"/>
</dbReference>
<evidence type="ECO:0000259" key="16">
    <source>
        <dbReference type="SMART" id="SM00478"/>
    </source>
</evidence>
<evidence type="ECO:0000256" key="3">
    <source>
        <dbReference type="ARBA" id="ARBA00012720"/>
    </source>
</evidence>
<feature type="coiled-coil region" evidence="14">
    <location>
        <begin position="341"/>
        <end position="378"/>
    </location>
</feature>
<name>A0AAV9W6V7_9PEZI</name>
<feature type="signal peptide" evidence="15">
    <location>
        <begin position="1"/>
        <end position="25"/>
    </location>
</feature>
<keyword evidence="8" id="KW-0539">Nucleus</keyword>
<dbReference type="GO" id="GO:0003684">
    <property type="term" value="F:damaged DNA binding"/>
    <property type="evidence" value="ECO:0007669"/>
    <property type="project" value="InterPro"/>
</dbReference>
<keyword evidence="7" id="KW-0456">Lyase</keyword>
<dbReference type="Gene3D" id="3.30.310.40">
    <property type="match status" value="1"/>
</dbReference>
<evidence type="ECO:0000256" key="13">
    <source>
        <dbReference type="ARBA" id="ARBA00073127"/>
    </source>
</evidence>
<comment type="similarity">
    <text evidence="2">Belongs to the type-1 OGG1 family.</text>
</comment>
<evidence type="ECO:0000313" key="18">
    <source>
        <dbReference type="Proteomes" id="UP001370758"/>
    </source>
</evidence>
<dbReference type="GO" id="GO:0005634">
    <property type="term" value="C:nucleus"/>
    <property type="evidence" value="ECO:0007669"/>
    <property type="project" value="UniProtKB-SubCell"/>
</dbReference>
<dbReference type="Gene3D" id="1.10.1670.10">
    <property type="entry name" value="Helix-hairpin-Helix base-excision DNA repair enzymes (C-terminal)"/>
    <property type="match status" value="1"/>
</dbReference>
<dbReference type="FunFam" id="1.10.1670.10:FF:000005">
    <property type="entry name" value="N-glycosylase/DNA lyase OGG1"/>
    <property type="match status" value="1"/>
</dbReference>
<dbReference type="SUPFAM" id="SSF55945">
    <property type="entry name" value="TATA-box binding protein-like"/>
    <property type="match status" value="1"/>
</dbReference>